<dbReference type="EMBL" id="AZSI01000208">
    <property type="protein sequence ID" value="KEY61221.1"/>
    <property type="molecule type" value="Genomic_DNA"/>
</dbReference>
<reference evidence="1 2" key="1">
    <citation type="submission" date="2014-06" db="EMBL/GenBank/DDBJ databases">
        <title>Draft genome sequence of the putrescine producing strain Lactococcus lactis subsp cremoris GE214.</title>
        <authorList>
            <person name="Ladero V."/>
            <person name="Linares D.M."/>
            <person name="del Rio B."/>
            <person name="Mayo B."/>
            <person name="Martin M.C."/>
            <person name="Fernandez M."/>
            <person name="Alvarez M.A."/>
        </authorList>
    </citation>
    <scope>NUCLEOTIDE SEQUENCE [LARGE SCALE GENOMIC DNA]</scope>
    <source>
        <strain evidence="1 2">GE214</strain>
    </source>
</reference>
<organism evidence="1 2">
    <name type="scientific">Lactococcus cremoris subsp. cremoris GE214</name>
    <dbReference type="NCBI Taxonomy" id="1415168"/>
    <lineage>
        <taxon>Bacteria</taxon>
        <taxon>Bacillati</taxon>
        <taxon>Bacillota</taxon>
        <taxon>Bacilli</taxon>
        <taxon>Lactobacillales</taxon>
        <taxon>Streptococcaceae</taxon>
        <taxon>Lactococcus</taxon>
        <taxon>Lactococcus cremoris subsp. cremoris</taxon>
    </lineage>
</organism>
<dbReference type="Proteomes" id="UP000028401">
    <property type="component" value="Unassembled WGS sequence"/>
</dbReference>
<accession>A0A084A7E2</accession>
<evidence type="ECO:0008006" key="3">
    <source>
        <dbReference type="Google" id="ProtNLM"/>
    </source>
</evidence>
<evidence type="ECO:0000313" key="2">
    <source>
        <dbReference type="Proteomes" id="UP000028401"/>
    </source>
</evidence>
<name>A0A084A7E2_LACLC</name>
<sequence>MKKELGYTQYKFNYITDYARQIDESATRMEFIWQNRDSFKDNVDVEVALENALKNIERQIEEFKGYLKPFDKEDNQ</sequence>
<evidence type="ECO:0000313" key="1">
    <source>
        <dbReference type="EMBL" id="KEY61221.1"/>
    </source>
</evidence>
<dbReference type="RefSeq" id="WP_042749025.1">
    <property type="nucleotide sequence ID" value="NZ_AZSI01000208.1"/>
</dbReference>
<dbReference type="AlphaFoldDB" id="A0A084A7E2"/>
<dbReference type="PATRIC" id="fig|1415168.3.peg.2697"/>
<proteinExistence type="predicted"/>
<comment type="caution">
    <text evidence="1">The sequence shown here is derived from an EMBL/GenBank/DDBJ whole genome shotgun (WGS) entry which is preliminary data.</text>
</comment>
<gene>
    <name evidence="1" type="ORF">U725_02647</name>
</gene>
<protein>
    <recommendedName>
        <fullName evidence="3">Phage protein</fullName>
    </recommendedName>
</protein>